<feature type="transmembrane region" description="Helical" evidence="1">
    <location>
        <begin position="137"/>
        <end position="159"/>
    </location>
</feature>
<evidence type="ECO:0000256" key="1">
    <source>
        <dbReference type="SAM" id="Phobius"/>
    </source>
</evidence>
<accession>A0ABQ6MGM3</accession>
<evidence type="ECO:0000313" key="2">
    <source>
        <dbReference type="EMBL" id="GMI25921.1"/>
    </source>
</evidence>
<evidence type="ECO:0000313" key="3">
    <source>
        <dbReference type="Proteomes" id="UP001165060"/>
    </source>
</evidence>
<keyword evidence="1" id="KW-0472">Membrane</keyword>
<evidence type="ECO:0008006" key="4">
    <source>
        <dbReference type="Google" id="ProtNLM"/>
    </source>
</evidence>
<dbReference type="EMBL" id="BRYB01000235">
    <property type="protein sequence ID" value="GMI25921.1"/>
    <property type="molecule type" value="Genomic_DNA"/>
</dbReference>
<reference evidence="2 3" key="1">
    <citation type="journal article" date="2023" name="Commun. Biol.">
        <title>Genome analysis of Parmales, the sister group of diatoms, reveals the evolutionary specialization of diatoms from phago-mixotrophs to photoautotrophs.</title>
        <authorList>
            <person name="Ban H."/>
            <person name="Sato S."/>
            <person name="Yoshikawa S."/>
            <person name="Yamada K."/>
            <person name="Nakamura Y."/>
            <person name="Ichinomiya M."/>
            <person name="Sato N."/>
            <person name="Blanc-Mathieu R."/>
            <person name="Endo H."/>
            <person name="Kuwata A."/>
            <person name="Ogata H."/>
        </authorList>
    </citation>
    <scope>NUCLEOTIDE SEQUENCE [LARGE SCALE GENOMIC DNA]</scope>
</reference>
<organism evidence="2 3">
    <name type="scientific">Tetraparma gracilis</name>
    <dbReference type="NCBI Taxonomy" id="2962635"/>
    <lineage>
        <taxon>Eukaryota</taxon>
        <taxon>Sar</taxon>
        <taxon>Stramenopiles</taxon>
        <taxon>Ochrophyta</taxon>
        <taxon>Bolidophyceae</taxon>
        <taxon>Parmales</taxon>
        <taxon>Triparmaceae</taxon>
        <taxon>Tetraparma</taxon>
    </lineage>
</organism>
<gene>
    <name evidence="2" type="ORF">TeGR_g14881</name>
</gene>
<dbReference type="Proteomes" id="UP001165060">
    <property type="component" value="Unassembled WGS sequence"/>
</dbReference>
<protein>
    <recommendedName>
        <fullName evidence="4">RNase H type-1 domain-containing protein</fullName>
    </recommendedName>
</protein>
<comment type="caution">
    <text evidence="2">The sequence shown here is derived from an EMBL/GenBank/DDBJ whole genome shotgun (WGS) entry which is preliminary data.</text>
</comment>
<keyword evidence="1" id="KW-0812">Transmembrane</keyword>
<proteinExistence type="predicted"/>
<name>A0ABQ6MGM3_9STRA</name>
<keyword evidence="1" id="KW-1133">Transmembrane helix</keyword>
<feature type="non-terminal residue" evidence="2">
    <location>
        <position position="1"/>
    </location>
</feature>
<sequence length="217" mass="22837">WKGHNGVENCKATALQSSCPNNSYVRGSYKFGDFSKAVGNAVTSAVEQTVVIKAVEKQRSLGKLERLGVKIERARGWYADAGGEEGLKSLLYKSLLKVSVGWGLLTFLCVLAIGARLHGLSGRILSTALCQGATGSMTLFVVAGLAAALVSGVASRAVAKSEVWSTFAKEVFKIDFEEINLDIVATGVVVGNVADYVLFTAGCGYVAGLAVWAQGIR</sequence>
<keyword evidence="3" id="KW-1185">Reference proteome</keyword>
<feature type="transmembrane region" description="Helical" evidence="1">
    <location>
        <begin position="95"/>
        <end position="117"/>
    </location>
</feature>